<proteinExistence type="predicted"/>
<protein>
    <submittedName>
        <fullName evidence="1">Uncharacterized protein</fullName>
    </submittedName>
</protein>
<dbReference type="RefSeq" id="WP_186936222.1">
    <property type="nucleotide sequence ID" value="NZ_JACOPS010000006.1"/>
</dbReference>
<dbReference type="Proteomes" id="UP000636755">
    <property type="component" value="Unassembled WGS sequence"/>
</dbReference>
<accession>A0ABR7HNB0</accession>
<dbReference type="EMBL" id="JACOPS010000006">
    <property type="protein sequence ID" value="MBC5729019.1"/>
    <property type="molecule type" value="Genomic_DNA"/>
</dbReference>
<sequence>MTAAMTAAEIKEAFIKEEPVILKLPNVIEKRFDKINAVIYRRSQKGKLMVSVELVETVDTNMGKRQHLIVARGGNIKKER</sequence>
<reference evidence="1 2" key="1">
    <citation type="submission" date="2020-08" db="EMBL/GenBank/DDBJ databases">
        <title>Genome public.</title>
        <authorList>
            <person name="Liu C."/>
            <person name="Sun Q."/>
        </authorList>
    </citation>
    <scope>NUCLEOTIDE SEQUENCE [LARGE SCALE GENOMIC DNA]</scope>
    <source>
        <strain evidence="1 2">NSJ-71</strain>
    </source>
</reference>
<comment type="caution">
    <text evidence="1">The sequence shown here is derived from an EMBL/GenBank/DDBJ whole genome shotgun (WGS) entry which is preliminary data.</text>
</comment>
<evidence type="ECO:0000313" key="1">
    <source>
        <dbReference type="EMBL" id="MBC5729019.1"/>
    </source>
</evidence>
<name>A0ABR7HNB0_9FIRM</name>
<keyword evidence="2" id="KW-1185">Reference proteome</keyword>
<gene>
    <name evidence="1" type="ORF">H8R91_10905</name>
</gene>
<evidence type="ECO:0000313" key="2">
    <source>
        <dbReference type="Proteomes" id="UP000636755"/>
    </source>
</evidence>
<organism evidence="1 2">
    <name type="scientific">Ruminococcus intestinalis</name>
    <dbReference type="NCBI Taxonomy" id="2763066"/>
    <lineage>
        <taxon>Bacteria</taxon>
        <taxon>Bacillati</taxon>
        <taxon>Bacillota</taxon>
        <taxon>Clostridia</taxon>
        <taxon>Eubacteriales</taxon>
        <taxon>Oscillospiraceae</taxon>
        <taxon>Ruminococcus</taxon>
    </lineage>
</organism>